<comment type="caution">
    <text evidence="1">The sequence shown here is derived from an EMBL/GenBank/DDBJ whole genome shotgun (WGS) entry which is preliminary data.</text>
</comment>
<accession>A0A0F9GNT6</accession>
<reference evidence="1" key="1">
    <citation type="journal article" date="2015" name="Nature">
        <title>Complex archaea that bridge the gap between prokaryotes and eukaryotes.</title>
        <authorList>
            <person name="Spang A."/>
            <person name="Saw J.H."/>
            <person name="Jorgensen S.L."/>
            <person name="Zaremba-Niedzwiedzka K."/>
            <person name="Martijn J."/>
            <person name="Lind A.E."/>
            <person name="van Eijk R."/>
            <person name="Schleper C."/>
            <person name="Guy L."/>
            <person name="Ettema T.J."/>
        </authorList>
    </citation>
    <scope>NUCLEOTIDE SEQUENCE</scope>
</reference>
<organism evidence="1">
    <name type="scientific">marine sediment metagenome</name>
    <dbReference type="NCBI Taxonomy" id="412755"/>
    <lineage>
        <taxon>unclassified sequences</taxon>
        <taxon>metagenomes</taxon>
        <taxon>ecological metagenomes</taxon>
    </lineage>
</organism>
<sequence length="270" mass="29569">MEEIREILSQVARGNNNAITIAKEMKDGVNTITVNMKQERVMPERMESPPRAHIFHTAEGFIEYIKAEKTEHTLVLADINRACVHAILNDRATHGFEGVCLEPALDPRFALLTKTLLHGGPIPIAEFALAVMRNRNVMAGTPAKAQQLAILMQQITVSSQITACSADLGIGLNGVLCKTSVKAGEGETQVNIPSSIAVKLPIYLNTPEVEFDLDITLSAARSGEVIVSVDAPELDLRKYAQSISDILRYSQLEKLPIFEQNIRPLACNCL</sequence>
<name>A0A0F9GNT6_9ZZZZ</name>
<evidence type="ECO:0000313" key="1">
    <source>
        <dbReference type="EMBL" id="KKL71085.1"/>
    </source>
</evidence>
<dbReference type="EMBL" id="LAZR01025695">
    <property type="protein sequence ID" value="KKL71085.1"/>
    <property type="molecule type" value="Genomic_DNA"/>
</dbReference>
<dbReference type="AlphaFoldDB" id="A0A0F9GNT6"/>
<proteinExistence type="predicted"/>
<gene>
    <name evidence="1" type="ORF">LCGC14_2098470</name>
</gene>
<protein>
    <submittedName>
        <fullName evidence="1">Uncharacterized protein</fullName>
    </submittedName>
</protein>